<proteinExistence type="predicted"/>
<organism evidence="1 2">
    <name type="scientific">Bremia lactucae</name>
    <name type="common">Lettuce downy mildew</name>
    <dbReference type="NCBI Taxonomy" id="4779"/>
    <lineage>
        <taxon>Eukaryota</taxon>
        <taxon>Sar</taxon>
        <taxon>Stramenopiles</taxon>
        <taxon>Oomycota</taxon>
        <taxon>Peronosporomycetes</taxon>
        <taxon>Peronosporales</taxon>
        <taxon>Peronosporaceae</taxon>
        <taxon>Bremia</taxon>
    </lineage>
</organism>
<dbReference type="Proteomes" id="UP000294530">
    <property type="component" value="Unassembled WGS sequence"/>
</dbReference>
<reference evidence="1 2" key="1">
    <citation type="journal article" date="2021" name="Genome Biol.">
        <title>AFLAP: assembly-free linkage analysis pipeline using k-mers from genome sequencing data.</title>
        <authorList>
            <person name="Fletcher K."/>
            <person name="Zhang L."/>
            <person name="Gil J."/>
            <person name="Han R."/>
            <person name="Cavanaugh K."/>
            <person name="Michelmore R."/>
        </authorList>
    </citation>
    <scope>NUCLEOTIDE SEQUENCE [LARGE SCALE GENOMIC DNA]</scope>
    <source>
        <strain evidence="1 2">SF5</strain>
    </source>
</reference>
<evidence type="ECO:0000313" key="2">
    <source>
        <dbReference type="Proteomes" id="UP000294530"/>
    </source>
</evidence>
<keyword evidence="2" id="KW-1185">Reference proteome</keyword>
<sequence length="144" mass="16725">MDGHFFELWFFAKLLYGGFECFKIGVNGDTFLHDAWISTTELQYFDPNAYVPVNQSKQWLAPLSWNQGGYDASQTVEVYFVVSLRKLSTFKPNVDERQVWKEVVKVVGLEADTRVVIEVVGVKYEELCEVHDLNRLETRRVNSH</sequence>
<dbReference type="AlphaFoldDB" id="A0A976IIR2"/>
<dbReference type="KEGG" id="blac:94349455"/>
<dbReference type="OrthoDB" id="129471at2759"/>
<dbReference type="EMBL" id="SHOA02000037">
    <property type="protein sequence ID" value="TDH72546.1"/>
    <property type="molecule type" value="Genomic_DNA"/>
</dbReference>
<gene>
    <name evidence="1" type="ORF">CCR75_005708</name>
</gene>
<comment type="caution">
    <text evidence="1">The sequence shown here is derived from an EMBL/GenBank/DDBJ whole genome shotgun (WGS) entry which is preliminary data.</text>
</comment>
<name>A0A976IIR2_BRELC</name>
<dbReference type="RefSeq" id="XP_067822045.1">
    <property type="nucleotide sequence ID" value="XM_067963784.1"/>
</dbReference>
<protein>
    <submittedName>
        <fullName evidence="1">Uncharacterized protein</fullName>
    </submittedName>
</protein>
<accession>A0A976IIR2</accession>
<dbReference type="GeneID" id="94349455"/>
<evidence type="ECO:0000313" key="1">
    <source>
        <dbReference type="EMBL" id="TDH72546.1"/>
    </source>
</evidence>